<comment type="caution">
    <text evidence="3">The sequence shown here is derived from an EMBL/GenBank/DDBJ whole genome shotgun (WGS) entry which is preliminary data.</text>
</comment>
<dbReference type="GO" id="GO:0031267">
    <property type="term" value="F:small GTPase binding"/>
    <property type="evidence" value="ECO:0007669"/>
    <property type="project" value="TreeGrafter"/>
</dbReference>
<feature type="coiled-coil region" evidence="1">
    <location>
        <begin position="853"/>
        <end position="880"/>
    </location>
</feature>
<feature type="coiled-coil region" evidence="1">
    <location>
        <begin position="127"/>
        <end position="214"/>
    </location>
</feature>
<organism evidence="3 4">
    <name type="scientific">Desmophyllum pertusum</name>
    <dbReference type="NCBI Taxonomy" id="174260"/>
    <lineage>
        <taxon>Eukaryota</taxon>
        <taxon>Metazoa</taxon>
        <taxon>Cnidaria</taxon>
        <taxon>Anthozoa</taxon>
        <taxon>Hexacorallia</taxon>
        <taxon>Scleractinia</taxon>
        <taxon>Caryophylliina</taxon>
        <taxon>Caryophylliidae</taxon>
        <taxon>Desmophyllum</taxon>
    </lineage>
</organism>
<protein>
    <recommendedName>
        <fullName evidence="5">Coiled-coil domain-containing protein 186</fullName>
    </recommendedName>
</protein>
<reference evidence="3" key="1">
    <citation type="submission" date="2023-01" db="EMBL/GenBank/DDBJ databases">
        <title>Genome assembly of the deep-sea coral Lophelia pertusa.</title>
        <authorList>
            <person name="Herrera S."/>
            <person name="Cordes E."/>
        </authorList>
    </citation>
    <scope>NUCLEOTIDE SEQUENCE</scope>
    <source>
        <strain evidence="3">USNM1676648</strain>
        <tissue evidence="3">Polyp</tissue>
    </source>
</reference>
<gene>
    <name evidence="3" type="ORF">OS493_019793</name>
</gene>
<feature type="compositionally biased region" description="Low complexity" evidence="2">
    <location>
        <begin position="669"/>
        <end position="698"/>
    </location>
</feature>
<evidence type="ECO:0000313" key="4">
    <source>
        <dbReference type="Proteomes" id="UP001163046"/>
    </source>
</evidence>
<evidence type="ECO:0000256" key="1">
    <source>
        <dbReference type="SAM" id="Coils"/>
    </source>
</evidence>
<name>A0A9W9YZ88_9CNID</name>
<feature type="region of interest" description="Disordered" evidence="2">
    <location>
        <begin position="659"/>
        <end position="740"/>
    </location>
</feature>
<dbReference type="PANTHER" id="PTHR18911">
    <property type="entry name" value="CTCL TUMOR ANTIGEN HD-CL-01"/>
    <property type="match status" value="1"/>
</dbReference>
<evidence type="ECO:0000256" key="2">
    <source>
        <dbReference type="SAM" id="MobiDB-lite"/>
    </source>
</evidence>
<dbReference type="OrthoDB" id="5583482at2759"/>
<evidence type="ECO:0000313" key="3">
    <source>
        <dbReference type="EMBL" id="KAJ7372348.1"/>
    </source>
</evidence>
<dbReference type="EMBL" id="MU826837">
    <property type="protein sequence ID" value="KAJ7372348.1"/>
    <property type="molecule type" value="Genomic_DNA"/>
</dbReference>
<feature type="coiled-coil region" evidence="1">
    <location>
        <begin position="279"/>
        <end position="306"/>
    </location>
</feature>
<accession>A0A9W9YZ88</accession>
<sequence>MSSTLEEVDGNYNITNDFEDKDSETKCNEEEVNVLVNGDGCLDHKNLNGDARDEQDESLISKTSNLSSPLNGIKRDRDQEFKFILAEYENTKSELSKLQIDYRLSLEREKGLCEKLQDYHGKEDSSVDDLSRVNEDLRKNLDTVLDELKSSKEELKRIKGINGELEKEQGSLNAEISKLQLGGSEEYEILKKSNQELEEKLQERSEELDTTKGKLQAHDQAAKRAIAALQKEMALRVDQVTKMYEDVLKEKENLGIKLVQGEEEKRKMARENELLGKKVSENAREIEKFRQKLKTVQTEYTKLQTAYDDRGKELSAAIRESDKLAEEVNSQAVKVKWAQNKLKTELEGHKDTKNKLLQVTQKLKESREEGLQLRTDCQAMIKQYQESEEMRSNSLDSKLKAKEVELKRHEQEIADQDEVHKMKVQELEAWKDQSRKSQDDVKTLKAKISALEEKITQYALKVAEHEKGALLNKKEQQNLKKELDDNQVYKAKYESEAEMVKHLTAVESEQKKTISDFEADILACHSKEAELLVFSEKMTAKNAQLQSEASGTLSKLDAILLDKSKLEEQFEKVEKARQTLEEELKEKTLLFETETETLNSRLEERSKAMSDLAASLEESRDELQVAKRKNMALIKDLTRQLQQSRKQVEKLESNINLGSKENLSEESKSSSNNSLDKIGSACTTPTSLSSPSSVTSATDGGWVVVNSSSTDRASIEASNGDTVQILPQGKKDHRSSSTELEPNKAVLVDRICRLQKIHAKKNEKLEFMEGHVAALVDEIQKKSRIIHYYVLREQGGTLASPKSDIHKAQVSRHGGIMASVYSSKAVDPDMTLDLSLEINKKLQAVLEDTILKNITLKENLDTLGDEITRLNEELQKLKRNRRS</sequence>
<dbReference type="InterPro" id="IPR038830">
    <property type="entry name" value="CCDC186"/>
</dbReference>
<dbReference type="GO" id="GO:0005802">
    <property type="term" value="C:trans-Golgi network"/>
    <property type="evidence" value="ECO:0007669"/>
    <property type="project" value="TreeGrafter"/>
</dbReference>
<feature type="coiled-coil region" evidence="1">
    <location>
        <begin position="349"/>
        <end position="492"/>
    </location>
</feature>
<evidence type="ECO:0008006" key="5">
    <source>
        <dbReference type="Google" id="ProtNLM"/>
    </source>
</evidence>
<proteinExistence type="predicted"/>
<keyword evidence="4" id="KW-1185">Reference proteome</keyword>
<dbReference type="PANTHER" id="PTHR18911:SF5">
    <property type="entry name" value="COILED-COIL DOMAIN-CONTAINING PROTEIN 186"/>
    <property type="match status" value="1"/>
</dbReference>
<feature type="region of interest" description="Disordered" evidence="2">
    <location>
        <begin position="1"/>
        <end position="26"/>
    </location>
</feature>
<dbReference type="Proteomes" id="UP001163046">
    <property type="component" value="Unassembled WGS sequence"/>
</dbReference>
<keyword evidence="1" id="KW-0175">Coiled coil</keyword>
<dbReference type="GO" id="GO:0099518">
    <property type="term" value="P:vesicle cytoskeletal trafficking"/>
    <property type="evidence" value="ECO:0007669"/>
    <property type="project" value="TreeGrafter"/>
</dbReference>
<dbReference type="AlphaFoldDB" id="A0A9W9YZ88"/>
<feature type="compositionally biased region" description="Polar residues" evidence="2">
    <location>
        <begin position="705"/>
        <end position="722"/>
    </location>
</feature>